<gene>
    <name evidence="1" type="ORF">SAMN06265222_11826</name>
</gene>
<organism evidence="1 2">
    <name type="scientific">Neorhodopirellula lusitana</name>
    <dbReference type="NCBI Taxonomy" id="445327"/>
    <lineage>
        <taxon>Bacteria</taxon>
        <taxon>Pseudomonadati</taxon>
        <taxon>Planctomycetota</taxon>
        <taxon>Planctomycetia</taxon>
        <taxon>Pirellulales</taxon>
        <taxon>Pirellulaceae</taxon>
        <taxon>Neorhodopirellula</taxon>
    </lineage>
</organism>
<accession>A0ABY1QM60</accession>
<keyword evidence="2" id="KW-1185">Reference proteome</keyword>
<sequence>MRNSEELVATKFLLDRSQQSLIEQTFVVSVVGTGFPSLVEDHQTDAETFPHETELA</sequence>
<dbReference type="Proteomes" id="UP001158067">
    <property type="component" value="Unassembled WGS sequence"/>
</dbReference>
<name>A0ABY1QM60_9BACT</name>
<proteinExistence type="predicted"/>
<reference evidence="1 2" key="1">
    <citation type="submission" date="2017-05" db="EMBL/GenBank/DDBJ databases">
        <authorList>
            <person name="Varghese N."/>
            <person name="Submissions S."/>
        </authorList>
    </citation>
    <scope>NUCLEOTIDE SEQUENCE [LARGE SCALE GENOMIC DNA]</scope>
    <source>
        <strain evidence="1 2">DSM 25457</strain>
    </source>
</reference>
<dbReference type="EMBL" id="FXUG01000018">
    <property type="protein sequence ID" value="SMP74758.1"/>
    <property type="molecule type" value="Genomic_DNA"/>
</dbReference>
<comment type="caution">
    <text evidence="1">The sequence shown here is derived from an EMBL/GenBank/DDBJ whole genome shotgun (WGS) entry which is preliminary data.</text>
</comment>
<evidence type="ECO:0000313" key="2">
    <source>
        <dbReference type="Proteomes" id="UP001158067"/>
    </source>
</evidence>
<evidence type="ECO:0000313" key="1">
    <source>
        <dbReference type="EMBL" id="SMP74758.1"/>
    </source>
</evidence>
<protein>
    <submittedName>
        <fullName evidence="1">Uncharacterized protein</fullName>
    </submittedName>
</protein>